<reference evidence="1" key="1">
    <citation type="submission" date="2018-05" db="EMBL/GenBank/DDBJ databases">
        <authorList>
            <person name="Lanie J.A."/>
            <person name="Ng W.-L."/>
            <person name="Kazmierczak K.M."/>
            <person name="Andrzejewski T.M."/>
            <person name="Davidsen T.M."/>
            <person name="Wayne K.J."/>
            <person name="Tettelin H."/>
            <person name="Glass J.I."/>
            <person name="Rusch D."/>
            <person name="Podicherti R."/>
            <person name="Tsui H.-C.T."/>
            <person name="Winkler M.E."/>
        </authorList>
    </citation>
    <scope>NUCLEOTIDE SEQUENCE</scope>
</reference>
<dbReference type="AlphaFoldDB" id="A0A382EKQ1"/>
<dbReference type="PANTHER" id="PTHR37953">
    <property type="entry name" value="UPF0127 PROTEIN MJ1496"/>
    <property type="match status" value="1"/>
</dbReference>
<dbReference type="InterPro" id="IPR003795">
    <property type="entry name" value="DUF192"/>
</dbReference>
<proteinExistence type="predicted"/>
<accession>A0A382EKQ1</accession>
<name>A0A382EKQ1_9ZZZZ</name>
<evidence type="ECO:0000313" key="1">
    <source>
        <dbReference type="EMBL" id="SVB50541.1"/>
    </source>
</evidence>
<dbReference type="EMBL" id="UINC01044714">
    <property type="protein sequence ID" value="SVB50541.1"/>
    <property type="molecule type" value="Genomic_DNA"/>
</dbReference>
<protein>
    <recommendedName>
        <fullName evidence="2">DUF192 domain-containing protein</fullName>
    </recommendedName>
</protein>
<dbReference type="Gene3D" id="2.60.120.1140">
    <property type="entry name" value="Protein of unknown function DUF192"/>
    <property type="match status" value="1"/>
</dbReference>
<dbReference type="PANTHER" id="PTHR37953:SF1">
    <property type="entry name" value="UPF0127 PROTEIN MJ1496"/>
    <property type="match status" value="1"/>
</dbReference>
<organism evidence="1">
    <name type="scientific">marine metagenome</name>
    <dbReference type="NCBI Taxonomy" id="408172"/>
    <lineage>
        <taxon>unclassified sequences</taxon>
        <taxon>metagenomes</taxon>
        <taxon>ecological metagenomes</taxon>
    </lineage>
</organism>
<evidence type="ECO:0008006" key="2">
    <source>
        <dbReference type="Google" id="ProtNLM"/>
    </source>
</evidence>
<dbReference type="Pfam" id="PF02643">
    <property type="entry name" value="DUF192"/>
    <property type="match status" value="1"/>
</dbReference>
<gene>
    <name evidence="1" type="ORF">METZ01_LOCUS203395</name>
</gene>
<sequence>MLILCFKSETAQALEFEYAHATVITESGISIPVEVSDTPEKRSLGLGKRDMLQKDWGMLFVFQKRIPHHFWMKDMRFPIDIIWIDNHRIVEMAENIPPPEKDASPKVLKPSYPSNFVLEIEAGRAKTLGLRMGQKLRYQF</sequence>
<dbReference type="InterPro" id="IPR038695">
    <property type="entry name" value="Saro_0823-like_sf"/>
</dbReference>